<sequence>MKKLTSGVLSTGVHTRVHHRNAMRQNLNTFRDAPSAAGWPPQQAQIESVYTASSRTVSSCTGELERGTGL</sequence>
<gene>
    <name evidence="1" type="ORF">CARN2_2271</name>
</gene>
<accession>E6PN28</accession>
<dbReference type="AlphaFoldDB" id="E6PN28"/>
<reference evidence="1" key="1">
    <citation type="submission" date="2009-10" db="EMBL/GenBank/DDBJ databases">
        <title>Diversity of trophic interactions inside an arsenic-rich microbial ecosystem.</title>
        <authorList>
            <person name="Bertin P.N."/>
            <person name="Heinrich-Salmeron A."/>
            <person name="Pelletier E."/>
            <person name="Goulhen-Chollet F."/>
            <person name="Arsene-Ploetze F."/>
            <person name="Gallien S."/>
            <person name="Calteau A."/>
            <person name="Vallenet D."/>
            <person name="Casiot C."/>
            <person name="Chane-Woon-Ming B."/>
            <person name="Giloteaux L."/>
            <person name="Barakat M."/>
            <person name="Bonnefoy V."/>
            <person name="Bruneel O."/>
            <person name="Chandler M."/>
            <person name="Cleiss J."/>
            <person name="Duran R."/>
            <person name="Elbaz-Poulichet F."/>
            <person name="Fonknechten N."/>
            <person name="Lauga B."/>
            <person name="Mornico D."/>
            <person name="Ortet P."/>
            <person name="Schaeffer C."/>
            <person name="Siguier P."/>
            <person name="Alexander Thil Smith A."/>
            <person name="Van Dorsselaer A."/>
            <person name="Weissenbach J."/>
            <person name="Medigue C."/>
            <person name="Le Paslier D."/>
        </authorList>
    </citation>
    <scope>NUCLEOTIDE SEQUENCE</scope>
</reference>
<protein>
    <submittedName>
        <fullName evidence="1">Uncharacterized protein</fullName>
    </submittedName>
</protein>
<comment type="caution">
    <text evidence="1">The sequence shown here is derived from an EMBL/GenBank/DDBJ whole genome shotgun (WGS) entry which is preliminary data.</text>
</comment>
<proteinExistence type="predicted"/>
<organism evidence="1">
    <name type="scientific">mine drainage metagenome</name>
    <dbReference type="NCBI Taxonomy" id="410659"/>
    <lineage>
        <taxon>unclassified sequences</taxon>
        <taxon>metagenomes</taxon>
        <taxon>ecological metagenomes</taxon>
    </lineage>
</organism>
<name>E6PN28_9ZZZZ</name>
<dbReference type="EMBL" id="CABM01000024">
    <property type="protein sequence ID" value="CBH96330.1"/>
    <property type="molecule type" value="Genomic_DNA"/>
</dbReference>
<evidence type="ECO:0000313" key="1">
    <source>
        <dbReference type="EMBL" id="CBH96330.1"/>
    </source>
</evidence>